<evidence type="ECO:0000313" key="8">
    <source>
        <dbReference type="Proteomes" id="UP000742786"/>
    </source>
</evidence>
<organism evidence="7 8">
    <name type="scientific">Georgfuchsia toluolica</name>
    <dbReference type="NCBI Taxonomy" id="424218"/>
    <lineage>
        <taxon>Bacteria</taxon>
        <taxon>Pseudomonadati</taxon>
        <taxon>Pseudomonadota</taxon>
        <taxon>Betaproteobacteria</taxon>
        <taxon>Nitrosomonadales</taxon>
        <taxon>Sterolibacteriaceae</taxon>
        <taxon>Georgfuchsia</taxon>
    </lineage>
</organism>
<dbReference type="PANTHER" id="PTHR45138:SF9">
    <property type="entry name" value="DIGUANYLATE CYCLASE DGCM-RELATED"/>
    <property type="match status" value="1"/>
</dbReference>
<sequence>MDTFVWDKHFTTGLETVDQQHHHLVDLVNQLGESLIAGEVQGPEALQAIFGQLADYAQYHFAEEECLMQETGVDLRHRDTHCQCHVQFVEQILTMWDSRSSMANPAEILHGFLFSWLGFHILGEDQTMARQIALIRAGKSPDQACDIEMARTDDVTAALLQALRNLYHVLSVQNRDLAATNLGLEKMVAERTAELTQANQALTNLNQHLDALSNSDSLLGIANRRYFDSRLEKEWRGVIREQSPLSLLLIDVDYFKHFNDCYGHQAGDHCLQSVVKAAQIALKRPGDLLARYGGDELAVILPNTELDGAILVAQAIQRELAEQHIPHANSPLADLVTLSIGAAMMIPDEQSSAIMLVAATDRGLYVAKKSGRNRICSG</sequence>
<dbReference type="GO" id="GO:1902201">
    <property type="term" value="P:negative regulation of bacterial-type flagellum-dependent cell motility"/>
    <property type="evidence" value="ECO:0007669"/>
    <property type="project" value="TreeGrafter"/>
</dbReference>
<dbReference type="Proteomes" id="UP000742786">
    <property type="component" value="Unassembled WGS sequence"/>
</dbReference>
<evidence type="ECO:0000256" key="1">
    <source>
        <dbReference type="ARBA" id="ARBA00010587"/>
    </source>
</evidence>
<keyword evidence="3" id="KW-0479">Metal-binding</keyword>
<dbReference type="Gene3D" id="3.30.70.270">
    <property type="match status" value="1"/>
</dbReference>
<dbReference type="CDD" id="cd01949">
    <property type="entry name" value="GGDEF"/>
    <property type="match status" value="1"/>
</dbReference>
<dbReference type="InterPro" id="IPR050469">
    <property type="entry name" value="Diguanylate_Cyclase"/>
</dbReference>
<dbReference type="CDD" id="cd12107">
    <property type="entry name" value="Hemerythrin"/>
    <property type="match status" value="1"/>
</dbReference>
<dbReference type="SMART" id="SM00267">
    <property type="entry name" value="GGDEF"/>
    <property type="match status" value="1"/>
</dbReference>
<name>A0A916J6H8_9PROT</name>
<dbReference type="RefSeq" id="WP_220636701.1">
    <property type="nucleotide sequence ID" value="NZ_CAJQUM010000001.1"/>
</dbReference>
<dbReference type="AlphaFoldDB" id="A0A916J6H8"/>
<evidence type="ECO:0000256" key="2">
    <source>
        <dbReference type="ARBA" id="ARBA00012528"/>
    </source>
</evidence>
<dbReference type="InterPro" id="IPR029787">
    <property type="entry name" value="Nucleotide_cyclase"/>
</dbReference>
<evidence type="ECO:0000313" key="7">
    <source>
        <dbReference type="EMBL" id="CAG4884900.1"/>
    </source>
</evidence>
<keyword evidence="4" id="KW-0408">Iron</keyword>
<dbReference type="PROSITE" id="PS50887">
    <property type="entry name" value="GGDEF"/>
    <property type="match status" value="1"/>
</dbReference>
<keyword evidence="7" id="KW-0808">Transferase</keyword>
<dbReference type="Pfam" id="PF01814">
    <property type="entry name" value="Hemerythrin"/>
    <property type="match status" value="1"/>
</dbReference>
<gene>
    <name evidence="7" type="ORF">GTOL_12783</name>
</gene>
<comment type="catalytic activity">
    <reaction evidence="5">
        <text>2 GTP = 3',3'-c-di-GMP + 2 diphosphate</text>
        <dbReference type="Rhea" id="RHEA:24898"/>
        <dbReference type="ChEBI" id="CHEBI:33019"/>
        <dbReference type="ChEBI" id="CHEBI:37565"/>
        <dbReference type="ChEBI" id="CHEBI:58805"/>
        <dbReference type="EC" id="2.7.7.65"/>
    </reaction>
</comment>
<reference evidence="7" key="1">
    <citation type="submission" date="2021-04" db="EMBL/GenBank/DDBJ databases">
        <authorList>
            <person name="Hornung B."/>
        </authorList>
    </citation>
    <scope>NUCLEOTIDE SEQUENCE</scope>
    <source>
        <strain evidence="7">G5G6</strain>
    </source>
</reference>
<dbReference type="Gene3D" id="1.20.120.50">
    <property type="entry name" value="Hemerythrin-like"/>
    <property type="match status" value="1"/>
</dbReference>
<keyword evidence="8" id="KW-1185">Reference proteome</keyword>
<proteinExistence type="inferred from homology"/>
<evidence type="ECO:0000256" key="4">
    <source>
        <dbReference type="ARBA" id="ARBA00023004"/>
    </source>
</evidence>
<dbReference type="GO" id="GO:0052621">
    <property type="term" value="F:diguanylate cyclase activity"/>
    <property type="evidence" value="ECO:0007669"/>
    <property type="project" value="UniProtKB-EC"/>
</dbReference>
<dbReference type="SUPFAM" id="SSF47188">
    <property type="entry name" value="Hemerythrin-like"/>
    <property type="match status" value="1"/>
</dbReference>
<dbReference type="NCBIfam" id="TIGR02481">
    <property type="entry name" value="hemeryth_dom"/>
    <property type="match status" value="1"/>
</dbReference>
<keyword evidence="7" id="KW-0548">Nucleotidyltransferase</keyword>
<protein>
    <recommendedName>
        <fullName evidence="2">diguanylate cyclase</fullName>
        <ecNumber evidence="2">2.7.7.65</ecNumber>
    </recommendedName>
</protein>
<dbReference type="GO" id="GO:0046872">
    <property type="term" value="F:metal ion binding"/>
    <property type="evidence" value="ECO:0007669"/>
    <property type="project" value="UniProtKB-KW"/>
</dbReference>
<evidence type="ECO:0000256" key="5">
    <source>
        <dbReference type="ARBA" id="ARBA00034247"/>
    </source>
</evidence>
<dbReference type="InterPro" id="IPR035938">
    <property type="entry name" value="Hemerythrin-like_sf"/>
</dbReference>
<comment type="caution">
    <text evidence="7">The sequence shown here is derived from an EMBL/GenBank/DDBJ whole genome shotgun (WGS) entry which is preliminary data.</text>
</comment>
<feature type="domain" description="GGDEF" evidence="6">
    <location>
        <begin position="243"/>
        <end position="378"/>
    </location>
</feature>
<dbReference type="PANTHER" id="PTHR45138">
    <property type="entry name" value="REGULATORY COMPONENTS OF SENSORY TRANSDUCTION SYSTEM"/>
    <property type="match status" value="1"/>
</dbReference>
<dbReference type="EC" id="2.7.7.65" evidence="2"/>
<dbReference type="Pfam" id="PF00990">
    <property type="entry name" value="GGDEF"/>
    <property type="match status" value="1"/>
</dbReference>
<evidence type="ECO:0000259" key="6">
    <source>
        <dbReference type="PROSITE" id="PS50887"/>
    </source>
</evidence>
<dbReference type="SUPFAM" id="SSF55073">
    <property type="entry name" value="Nucleotide cyclase"/>
    <property type="match status" value="1"/>
</dbReference>
<comment type="similarity">
    <text evidence="1">Belongs to the hemerythrin family.</text>
</comment>
<dbReference type="GO" id="GO:0005886">
    <property type="term" value="C:plasma membrane"/>
    <property type="evidence" value="ECO:0007669"/>
    <property type="project" value="TreeGrafter"/>
</dbReference>
<dbReference type="InterPro" id="IPR043128">
    <property type="entry name" value="Rev_trsase/Diguanyl_cyclase"/>
</dbReference>
<dbReference type="FunFam" id="3.30.70.270:FF:000001">
    <property type="entry name" value="Diguanylate cyclase domain protein"/>
    <property type="match status" value="1"/>
</dbReference>
<dbReference type="InterPro" id="IPR000160">
    <property type="entry name" value="GGDEF_dom"/>
</dbReference>
<dbReference type="GO" id="GO:0043709">
    <property type="term" value="P:cell adhesion involved in single-species biofilm formation"/>
    <property type="evidence" value="ECO:0007669"/>
    <property type="project" value="TreeGrafter"/>
</dbReference>
<dbReference type="EMBL" id="CAJQUM010000001">
    <property type="protein sequence ID" value="CAG4884900.1"/>
    <property type="molecule type" value="Genomic_DNA"/>
</dbReference>
<dbReference type="InterPro" id="IPR012312">
    <property type="entry name" value="Hemerythrin-like"/>
</dbReference>
<evidence type="ECO:0000256" key="3">
    <source>
        <dbReference type="ARBA" id="ARBA00022723"/>
    </source>
</evidence>
<accession>A0A916J6H8</accession>
<dbReference type="InterPro" id="IPR012827">
    <property type="entry name" value="Hemerythrin_metal-bd"/>
</dbReference>
<dbReference type="NCBIfam" id="TIGR00254">
    <property type="entry name" value="GGDEF"/>
    <property type="match status" value="1"/>
</dbReference>